<name>A0A3B6HQI1_WHEAT</name>
<evidence type="ECO:0000313" key="3">
    <source>
        <dbReference type="Proteomes" id="UP000019116"/>
    </source>
</evidence>
<protein>
    <recommendedName>
        <fullName evidence="1">Disease resistance protein At4g27190-like leucine-rich repeats domain-containing protein</fullName>
    </recommendedName>
</protein>
<dbReference type="EnsemblPlants" id="TraesCS4A02G056900.1">
    <property type="protein sequence ID" value="TraesCS4A02G056900.1"/>
    <property type="gene ID" value="TraesCS4A02G056900"/>
</dbReference>
<reference evidence="2" key="2">
    <citation type="submission" date="2018-10" db="UniProtKB">
        <authorList>
            <consortium name="EnsemblPlants"/>
        </authorList>
    </citation>
    <scope>IDENTIFICATION</scope>
</reference>
<dbReference type="Gene3D" id="3.80.10.10">
    <property type="entry name" value="Ribonuclease Inhibitor"/>
    <property type="match status" value="1"/>
</dbReference>
<dbReference type="OrthoDB" id="691001at2759"/>
<dbReference type="AlphaFoldDB" id="A0A3B6HQI1"/>
<dbReference type="InterPro" id="IPR057135">
    <property type="entry name" value="At4g27190-like_LRR"/>
</dbReference>
<dbReference type="InterPro" id="IPR050905">
    <property type="entry name" value="Plant_NBS-LRR"/>
</dbReference>
<dbReference type="InterPro" id="IPR032675">
    <property type="entry name" value="LRR_dom_sf"/>
</dbReference>
<dbReference type="Gramene" id="TraesCS4A03G0111400.1">
    <property type="protein sequence ID" value="TraesCS4A03G0111400.1.CDS"/>
    <property type="gene ID" value="TraesCS4A03G0111400"/>
</dbReference>
<dbReference type="Proteomes" id="UP000019116">
    <property type="component" value="Chromosome 4A"/>
</dbReference>
<evidence type="ECO:0000259" key="1">
    <source>
        <dbReference type="Pfam" id="PF23247"/>
    </source>
</evidence>
<dbReference type="OMA" id="HEHEFFE"/>
<dbReference type="PANTHER" id="PTHR33463:SF70">
    <property type="entry name" value="SWIM-TYPE DOMAIN-CONTAINING PROTEIN"/>
    <property type="match status" value="1"/>
</dbReference>
<organism evidence="2">
    <name type="scientific">Triticum aestivum</name>
    <name type="common">Wheat</name>
    <dbReference type="NCBI Taxonomy" id="4565"/>
    <lineage>
        <taxon>Eukaryota</taxon>
        <taxon>Viridiplantae</taxon>
        <taxon>Streptophyta</taxon>
        <taxon>Embryophyta</taxon>
        <taxon>Tracheophyta</taxon>
        <taxon>Spermatophyta</taxon>
        <taxon>Magnoliopsida</taxon>
        <taxon>Liliopsida</taxon>
        <taxon>Poales</taxon>
        <taxon>Poaceae</taxon>
        <taxon>BOP clade</taxon>
        <taxon>Pooideae</taxon>
        <taxon>Triticodae</taxon>
        <taxon>Triticeae</taxon>
        <taxon>Triticinae</taxon>
        <taxon>Triticum</taxon>
    </lineage>
</organism>
<sequence length="221" mass="25821">MVLPGESRSWMRLEWCHIEGCPKLHTLFPAHEHEFFESIRIFFASDLPMAYCIWVRSICHHSSSFEGLQYIYLHNCPPLVFILPISSFTLPHLESIQIAHCSNLQHIFPLNDECPQEIASKVTFKKLKHIKLYHLHKLEQICDTRLITASALETISLRDCWGLRRLPAVSLEGPKPVVDCEKDWWDRLDWDGSEASHEPSLFKTCHSVYYRKTLPRVSILR</sequence>
<evidence type="ECO:0000313" key="2">
    <source>
        <dbReference type="EnsemblPlants" id="TraesCS4A02G056900.1"/>
    </source>
</evidence>
<dbReference type="Gramene" id="TraesCS4A02G056900.1">
    <property type="protein sequence ID" value="TraesCS4A02G056900.1"/>
    <property type="gene ID" value="TraesCS4A02G056900"/>
</dbReference>
<proteinExistence type="predicted"/>
<reference evidence="2" key="1">
    <citation type="submission" date="2018-08" db="EMBL/GenBank/DDBJ databases">
        <authorList>
            <person name="Rossello M."/>
        </authorList>
    </citation>
    <scope>NUCLEOTIDE SEQUENCE [LARGE SCALE GENOMIC DNA]</scope>
    <source>
        <strain evidence="2">cv. Chinese Spring</strain>
    </source>
</reference>
<dbReference type="SUPFAM" id="SSF52047">
    <property type="entry name" value="RNI-like"/>
    <property type="match status" value="1"/>
</dbReference>
<dbReference type="PANTHER" id="PTHR33463">
    <property type="entry name" value="NB-ARC DOMAIN-CONTAINING PROTEIN-RELATED"/>
    <property type="match status" value="1"/>
</dbReference>
<keyword evidence="3" id="KW-1185">Reference proteome</keyword>
<accession>A0A3B6HQI1</accession>
<feature type="domain" description="Disease resistance protein At4g27190-like leucine-rich repeats" evidence="1">
    <location>
        <begin position="53"/>
        <end position="167"/>
    </location>
</feature>
<dbReference type="Pfam" id="PF23247">
    <property type="entry name" value="LRR_RPS2"/>
    <property type="match status" value="1"/>
</dbReference>